<proteinExistence type="predicted"/>
<dbReference type="AlphaFoldDB" id="A0A1H4FW74"/>
<evidence type="ECO:0000313" key="2">
    <source>
        <dbReference type="Proteomes" id="UP000199656"/>
    </source>
</evidence>
<reference evidence="2" key="1">
    <citation type="submission" date="2016-10" db="EMBL/GenBank/DDBJ databases">
        <authorList>
            <person name="Varghese N."/>
            <person name="Submissions S."/>
        </authorList>
    </citation>
    <scope>NUCLEOTIDE SEQUENCE [LARGE SCALE GENOMIC DNA]</scope>
    <source>
        <strain evidence="2">DSM 23920</strain>
    </source>
</reference>
<organism evidence="1 2">
    <name type="scientific">Chitinophaga terrae</name>
    <name type="common">ex Kim and Jung 2007</name>
    <dbReference type="NCBI Taxonomy" id="408074"/>
    <lineage>
        <taxon>Bacteria</taxon>
        <taxon>Pseudomonadati</taxon>
        <taxon>Bacteroidota</taxon>
        <taxon>Chitinophagia</taxon>
        <taxon>Chitinophagales</taxon>
        <taxon>Chitinophagaceae</taxon>
        <taxon>Chitinophaga</taxon>
    </lineage>
</organism>
<gene>
    <name evidence="1" type="ORF">SAMN05660909_04692</name>
</gene>
<keyword evidence="2" id="KW-1185">Reference proteome</keyword>
<name>A0A1H4FW74_9BACT</name>
<protein>
    <recommendedName>
        <fullName evidence="3">DUF2807 domain-containing protein</fullName>
    </recommendedName>
</protein>
<sequence>MGYQNFYTIEQLKDYKIIKDWDKEIKPNMRLTSKGNGPLILEKHIFDLNTNLHFNGKYVEEVIFYHCYFAKGIEFQSAVFEKGFQLHSCIIEGEIFTTGTTKFNGGFNTKYLTIKTLSISKGEFATSHLGIQKADKLSISGGTLSDFNIHIEEEIANLYIHASKITGDIFYNGNGKVADSIHIAVYFGDIGPVISASLGQLFR</sequence>
<evidence type="ECO:0008006" key="3">
    <source>
        <dbReference type="Google" id="ProtNLM"/>
    </source>
</evidence>
<dbReference type="Proteomes" id="UP000199656">
    <property type="component" value="Unassembled WGS sequence"/>
</dbReference>
<evidence type="ECO:0000313" key="1">
    <source>
        <dbReference type="EMBL" id="SEB00762.1"/>
    </source>
</evidence>
<accession>A0A1H4FW74</accession>
<dbReference type="EMBL" id="FNRL01000028">
    <property type="protein sequence ID" value="SEB00762.1"/>
    <property type="molecule type" value="Genomic_DNA"/>
</dbReference>